<dbReference type="AlphaFoldDB" id="A0A0B6ZWL9"/>
<organism evidence="3">
    <name type="scientific">Arion vulgaris</name>
    <dbReference type="NCBI Taxonomy" id="1028688"/>
    <lineage>
        <taxon>Eukaryota</taxon>
        <taxon>Metazoa</taxon>
        <taxon>Spiralia</taxon>
        <taxon>Lophotrochozoa</taxon>
        <taxon>Mollusca</taxon>
        <taxon>Gastropoda</taxon>
        <taxon>Heterobranchia</taxon>
        <taxon>Euthyneura</taxon>
        <taxon>Panpulmonata</taxon>
        <taxon>Eupulmonata</taxon>
        <taxon>Stylommatophora</taxon>
        <taxon>Helicina</taxon>
        <taxon>Arionoidea</taxon>
        <taxon>Arionidae</taxon>
        <taxon>Arion</taxon>
    </lineage>
</organism>
<accession>A0A0B6ZWL9</accession>
<evidence type="ECO:0000256" key="1">
    <source>
        <dbReference type="SAM" id="MobiDB-lite"/>
    </source>
</evidence>
<evidence type="ECO:0000256" key="2">
    <source>
        <dbReference type="SAM" id="SignalP"/>
    </source>
</evidence>
<proteinExistence type="predicted"/>
<dbReference type="EMBL" id="HACG01026118">
    <property type="protein sequence ID" value="CEK72983.1"/>
    <property type="molecule type" value="Transcribed_RNA"/>
</dbReference>
<sequence>MKTLMFSLLLLPLIINILSTEGEVNAEDVQSSKCGTVEVKSCENKQHVKDENVNGGGTLVKISVNLKNVRQKRSQSFKSTSVGNRRSSESLKADLMQKIQKQQEKMLLESDQRTQRELSSMKSNESRTPEEHRLTQQQVFANRIEQLRQRNQRRRDRTTLTQSQYTASRQNNPSLS</sequence>
<feature type="compositionally biased region" description="Basic and acidic residues" evidence="1">
    <location>
        <begin position="124"/>
        <end position="134"/>
    </location>
</feature>
<name>A0A0B6ZWL9_9EUPU</name>
<feature type="signal peptide" evidence="2">
    <location>
        <begin position="1"/>
        <end position="26"/>
    </location>
</feature>
<evidence type="ECO:0000313" key="3">
    <source>
        <dbReference type="EMBL" id="CEK72983.1"/>
    </source>
</evidence>
<gene>
    <name evidence="3" type="primary">ORF84791</name>
</gene>
<feature type="chain" id="PRO_5002123972" evidence="2">
    <location>
        <begin position="27"/>
        <end position="176"/>
    </location>
</feature>
<feature type="compositionally biased region" description="Polar residues" evidence="1">
    <location>
        <begin position="165"/>
        <end position="176"/>
    </location>
</feature>
<keyword evidence="2" id="KW-0732">Signal</keyword>
<reference evidence="3" key="1">
    <citation type="submission" date="2014-12" db="EMBL/GenBank/DDBJ databases">
        <title>Insight into the proteome of Arion vulgaris.</title>
        <authorList>
            <person name="Aradska J."/>
            <person name="Bulat T."/>
            <person name="Smidak R."/>
            <person name="Sarate P."/>
            <person name="Gangsoo J."/>
            <person name="Sialana F."/>
            <person name="Bilban M."/>
            <person name="Lubec G."/>
        </authorList>
    </citation>
    <scope>NUCLEOTIDE SEQUENCE</scope>
    <source>
        <tissue evidence="3">Skin</tissue>
    </source>
</reference>
<feature type="compositionally biased region" description="Basic and acidic residues" evidence="1">
    <location>
        <begin position="107"/>
        <end position="116"/>
    </location>
</feature>
<feature type="non-terminal residue" evidence="3">
    <location>
        <position position="176"/>
    </location>
</feature>
<feature type="region of interest" description="Disordered" evidence="1">
    <location>
        <begin position="107"/>
        <end position="176"/>
    </location>
</feature>
<protein>
    <submittedName>
        <fullName evidence="3">Uncharacterized protein</fullName>
    </submittedName>
</protein>